<gene>
    <name evidence="1" type="ORF">SDC9_164804</name>
</gene>
<name>A0A645FSM8_9ZZZZ</name>
<evidence type="ECO:0000313" key="1">
    <source>
        <dbReference type="EMBL" id="MPN17451.1"/>
    </source>
</evidence>
<dbReference type="AlphaFoldDB" id="A0A645FSM8"/>
<comment type="caution">
    <text evidence="1">The sequence shown here is derived from an EMBL/GenBank/DDBJ whole genome shotgun (WGS) entry which is preliminary data.</text>
</comment>
<organism evidence="1">
    <name type="scientific">bioreactor metagenome</name>
    <dbReference type="NCBI Taxonomy" id="1076179"/>
    <lineage>
        <taxon>unclassified sequences</taxon>
        <taxon>metagenomes</taxon>
        <taxon>ecological metagenomes</taxon>
    </lineage>
</organism>
<sequence length="87" mass="10177">MIYMGMGYQKGRDLLRIKWKFPIGHVLFIRALAHAAIDKNIAFIKLNQVTGARDCLGRSAKFDLHEKCSLLEFFIHYTIYFYTKGDF</sequence>
<proteinExistence type="predicted"/>
<reference evidence="1" key="1">
    <citation type="submission" date="2019-08" db="EMBL/GenBank/DDBJ databases">
        <authorList>
            <person name="Kucharzyk K."/>
            <person name="Murdoch R.W."/>
            <person name="Higgins S."/>
            <person name="Loffler F."/>
        </authorList>
    </citation>
    <scope>NUCLEOTIDE SEQUENCE</scope>
</reference>
<dbReference type="EMBL" id="VSSQ01064585">
    <property type="protein sequence ID" value="MPN17451.1"/>
    <property type="molecule type" value="Genomic_DNA"/>
</dbReference>
<protein>
    <submittedName>
        <fullName evidence="1">Uncharacterized protein</fullName>
    </submittedName>
</protein>
<accession>A0A645FSM8</accession>